<gene>
    <name evidence="2" type="ORF">C5F49_05160</name>
</gene>
<keyword evidence="1" id="KW-0812">Transmembrane</keyword>
<protein>
    <submittedName>
        <fullName evidence="2">Uncharacterized protein</fullName>
    </submittedName>
</protein>
<dbReference type="GeneID" id="56061337"/>
<evidence type="ECO:0000313" key="3">
    <source>
        <dbReference type="Proteomes" id="UP000509441"/>
    </source>
</evidence>
<reference evidence="2 3" key="1">
    <citation type="submission" date="2018-02" db="EMBL/GenBank/DDBJ databases">
        <title>Complete genome of Nitrosopumilus oxyclinae HCE1.</title>
        <authorList>
            <person name="Qin W."/>
            <person name="Zheng Y."/>
            <person name="Stahl D.A."/>
        </authorList>
    </citation>
    <scope>NUCLEOTIDE SEQUENCE [LARGE SCALE GENOMIC DNA]</scope>
    <source>
        <strain evidence="2 3">HCE1</strain>
    </source>
</reference>
<accession>A0A7D5M6H3</accession>
<dbReference type="Proteomes" id="UP000509441">
    <property type="component" value="Chromosome"/>
</dbReference>
<evidence type="ECO:0000256" key="1">
    <source>
        <dbReference type="SAM" id="Phobius"/>
    </source>
</evidence>
<feature type="transmembrane region" description="Helical" evidence="1">
    <location>
        <begin position="24"/>
        <end position="42"/>
    </location>
</feature>
<dbReference type="EMBL" id="CP026994">
    <property type="protein sequence ID" value="QLH04769.1"/>
    <property type="molecule type" value="Genomic_DNA"/>
</dbReference>
<dbReference type="RefSeq" id="WP_179361983.1">
    <property type="nucleotide sequence ID" value="NZ_CP026994.1"/>
</dbReference>
<feature type="transmembrane region" description="Helical" evidence="1">
    <location>
        <begin position="167"/>
        <end position="187"/>
    </location>
</feature>
<name>A0A7D5M6H3_9ARCH</name>
<dbReference type="AlphaFoldDB" id="A0A7D5M6H3"/>
<keyword evidence="3" id="KW-1185">Reference proteome</keyword>
<organism evidence="2 3">
    <name type="scientific">Nitrosopumilus oxyclinae</name>
    <dbReference type="NCBI Taxonomy" id="1959104"/>
    <lineage>
        <taxon>Archaea</taxon>
        <taxon>Nitrososphaerota</taxon>
        <taxon>Nitrososphaeria</taxon>
        <taxon>Nitrosopumilales</taxon>
        <taxon>Nitrosopumilaceae</taxon>
        <taxon>Nitrosopumilus</taxon>
    </lineage>
</organism>
<feature type="transmembrane region" description="Helical" evidence="1">
    <location>
        <begin position="48"/>
        <end position="67"/>
    </location>
</feature>
<keyword evidence="1" id="KW-1133">Transmembrane helix</keyword>
<proteinExistence type="predicted"/>
<sequence>MTDEYAELQKLRALWSKAIIQRDYIFIPLVLGIVSVSLSQLPNFPPEWRFVFLVFEGILLTFAMAYWRYLTRMTDKGIVGLYGRMMELEKKDGMDTQTQYYYRYLKDEHRGKINKEVGLEKDNVNFSKFREMSTKIKEGYHYDLLLGIWNDLEFNSVKPRGHEIHNAFAISLIVAYWVTFAIFGLAFPDAVLIETVNP</sequence>
<dbReference type="KEGG" id="nox:C5F49_05160"/>
<evidence type="ECO:0000313" key="2">
    <source>
        <dbReference type="EMBL" id="QLH04769.1"/>
    </source>
</evidence>
<keyword evidence="1" id="KW-0472">Membrane</keyword>